<feature type="chain" id="PRO_5023933369" evidence="1">
    <location>
        <begin position="19"/>
        <end position="224"/>
    </location>
</feature>
<proteinExistence type="predicted"/>
<keyword evidence="4" id="KW-1185">Reference proteome</keyword>
<dbReference type="AlphaFoldDB" id="A0A5J4IYT5"/>
<evidence type="ECO:0000313" key="3">
    <source>
        <dbReference type="EMBL" id="GER58643.1"/>
    </source>
</evidence>
<evidence type="ECO:0000313" key="4">
    <source>
        <dbReference type="Proteomes" id="UP000326509"/>
    </source>
</evidence>
<dbReference type="OrthoDB" id="704821at2"/>
<protein>
    <submittedName>
        <fullName evidence="3">DUF2807 domain-containing protein</fullName>
    </submittedName>
</protein>
<evidence type="ECO:0000256" key="1">
    <source>
        <dbReference type="SAM" id="SignalP"/>
    </source>
</evidence>
<reference evidence="3 4" key="1">
    <citation type="submission" date="2019-08" db="EMBL/GenBank/DDBJ databases">
        <title>Draft genome sequence of Ulvibacter marinus type strain NBRC 109484.</title>
        <authorList>
            <person name="Kawano K."/>
            <person name="Ushijima N."/>
            <person name="Kihara M."/>
            <person name="Itoh H."/>
        </authorList>
    </citation>
    <scope>NUCLEOTIDE SEQUENCE [LARGE SCALE GENOMIC DNA]</scope>
    <source>
        <strain evidence="3 4">NBRC 109484</strain>
    </source>
</reference>
<feature type="signal peptide" evidence="1">
    <location>
        <begin position="1"/>
        <end position="18"/>
    </location>
</feature>
<accession>A0A5J4IYT5</accession>
<feature type="domain" description="Putative auto-transporter adhesin head GIN" evidence="2">
    <location>
        <begin position="28"/>
        <end position="207"/>
    </location>
</feature>
<dbReference type="Gene3D" id="2.160.20.120">
    <property type="match status" value="1"/>
</dbReference>
<dbReference type="Pfam" id="PF10988">
    <property type="entry name" value="DUF2807"/>
    <property type="match status" value="1"/>
</dbReference>
<comment type="caution">
    <text evidence="3">The sequence shown here is derived from an EMBL/GenBank/DDBJ whole genome shotgun (WGS) entry which is preliminary data.</text>
</comment>
<organism evidence="3 4">
    <name type="scientific">Patiriisocius marinus</name>
    <dbReference type="NCBI Taxonomy" id="1397112"/>
    <lineage>
        <taxon>Bacteria</taxon>
        <taxon>Pseudomonadati</taxon>
        <taxon>Bacteroidota</taxon>
        <taxon>Flavobacteriia</taxon>
        <taxon>Flavobacteriales</taxon>
        <taxon>Flavobacteriaceae</taxon>
        <taxon>Patiriisocius</taxon>
    </lineage>
</organism>
<sequence>MKKVALAIVLLITAVTFAQNRIEENIPEFKEIKVFDLIEVELIKAEKNQVVVTGANIDEVKILTDDGVLKIRMMTKTRFNGNDTNVKVYYTNLEIIDANEGAIITSENTLRQESITIKGQEGGEVHVEIDTESAIFKSVSGSSLTITGSSNSQEVTVNSGGGFNGKDLKSLQAEIHVTAGGFADVNVSENIEAKVTAGGTITIYGNPKKVKKKKRLGGKIKMMN</sequence>
<dbReference type="EMBL" id="BKCG01000001">
    <property type="protein sequence ID" value="GER58643.1"/>
    <property type="molecule type" value="Genomic_DNA"/>
</dbReference>
<keyword evidence="1" id="KW-0732">Signal</keyword>
<dbReference type="Proteomes" id="UP000326509">
    <property type="component" value="Unassembled WGS sequence"/>
</dbReference>
<gene>
    <name evidence="3" type="ORF">ULMA_07510</name>
</gene>
<dbReference type="InterPro" id="IPR021255">
    <property type="entry name" value="DUF2807"/>
</dbReference>
<dbReference type="RefSeq" id="WP_151672709.1">
    <property type="nucleotide sequence ID" value="NZ_BKCG01000001.1"/>
</dbReference>
<name>A0A5J4IYT5_9FLAO</name>
<evidence type="ECO:0000259" key="2">
    <source>
        <dbReference type="Pfam" id="PF10988"/>
    </source>
</evidence>